<comment type="caution">
    <text evidence="6">The sequence shown here is derived from an EMBL/GenBank/DDBJ whole genome shotgun (WGS) entry which is preliminary data.</text>
</comment>
<dbReference type="InterPro" id="IPR050134">
    <property type="entry name" value="NAD-dep_sirtuin_deacylases"/>
</dbReference>
<dbReference type="GO" id="GO:0046872">
    <property type="term" value="F:metal ion binding"/>
    <property type="evidence" value="ECO:0007669"/>
    <property type="project" value="UniProtKB-KW"/>
</dbReference>
<keyword evidence="3" id="KW-0520">NAD</keyword>
<feature type="binding site" evidence="4">
    <location>
        <position position="136"/>
    </location>
    <ligand>
        <name>Zn(2+)</name>
        <dbReference type="ChEBI" id="CHEBI:29105"/>
    </ligand>
</feature>
<dbReference type="InterPro" id="IPR029035">
    <property type="entry name" value="DHS-like_NAD/FAD-binding_dom"/>
</dbReference>
<dbReference type="PANTHER" id="PTHR11085:SF10">
    <property type="entry name" value="NAD-DEPENDENT PROTEIN DEACYLASE SIRTUIN-5, MITOCHONDRIAL-RELATED"/>
    <property type="match status" value="1"/>
</dbReference>
<dbReference type="Gene3D" id="3.30.1600.10">
    <property type="entry name" value="SIR2/SIRT2 'Small Domain"/>
    <property type="match status" value="1"/>
</dbReference>
<evidence type="ECO:0000313" key="6">
    <source>
        <dbReference type="EMBL" id="NGN92808.1"/>
    </source>
</evidence>
<protein>
    <recommendedName>
        <fullName evidence="1">protein acetyllysine N-acetyltransferase</fullName>
        <ecNumber evidence="1">2.3.1.286</ecNumber>
    </recommendedName>
</protein>
<evidence type="ECO:0000256" key="4">
    <source>
        <dbReference type="PROSITE-ProRule" id="PRU00236"/>
    </source>
</evidence>
<dbReference type="PROSITE" id="PS50305">
    <property type="entry name" value="SIRTUIN"/>
    <property type="match status" value="1"/>
</dbReference>
<organism evidence="6 7">
    <name type="scientific">Nocardioides turkmenicus</name>
    <dbReference type="NCBI Taxonomy" id="2711220"/>
    <lineage>
        <taxon>Bacteria</taxon>
        <taxon>Bacillati</taxon>
        <taxon>Actinomycetota</taxon>
        <taxon>Actinomycetes</taxon>
        <taxon>Propionibacteriales</taxon>
        <taxon>Nocardioidaceae</taxon>
        <taxon>Nocardioides</taxon>
    </lineage>
</organism>
<sequence length="298" mass="31861">MTLAAEASSTDSYAAALALLQDRRLVVLTGAGVSTDSGIPDYRSPGSPARQPMTYQQFVSGPRERQRYWARSHLGWRRMGSAVPNAGHRALAAIDPELLITQNVDGLHEQAAPELARSGRIVPLHGRVADVICLSCRTLSPRRALQERMEALNAGWAEAHADVESRPDGDVALEETQDFVVPDCEVCGGILKPDVVFFGENVPKERVARCMEAVDALADTRGEQHEGKGGVLLVAGSSLAVMSGYRFVRRAAKAGTPVVIVNRGATRGDGEATYKLEVGTSEFLTDVAQSRIGGSGRA</sequence>
<evidence type="ECO:0000259" key="5">
    <source>
        <dbReference type="PROSITE" id="PS50305"/>
    </source>
</evidence>
<feature type="domain" description="Deacetylase sirtuin-type" evidence="5">
    <location>
        <begin position="4"/>
        <end position="295"/>
    </location>
</feature>
<keyword evidence="4" id="KW-0479">Metal-binding</keyword>
<feature type="binding site" evidence="4">
    <location>
        <position position="187"/>
    </location>
    <ligand>
        <name>Zn(2+)</name>
        <dbReference type="ChEBI" id="CHEBI:29105"/>
    </ligand>
</feature>
<dbReference type="Gene3D" id="3.40.50.1220">
    <property type="entry name" value="TPP-binding domain"/>
    <property type="match status" value="1"/>
</dbReference>
<dbReference type="InterPro" id="IPR026590">
    <property type="entry name" value="Ssirtuin_cat_dom"/>
</dbReference>
<accession>A0A6M1R5A6</accession>
<dbReference type="Pfam" id="PF02146">
    <property type="entry name" value="SIR2"/>
    <property type="match status" value="1"/>
</dbReference>
<dbReference type="SUPFAM" id="SSF52467">
    <property type="entry name" value="DHS-like NAD/FAD-binding domain"/>
    <property type="match status" value="1"/>
</dbReference>
<keyword evidence="7" id="KW-1185">Reference proteome</keyword>
<keyword evidence="2" id="KW-0808">Transferase</keyword>
<name>A0A6M1R5A6_9ACTN</name>
<proteinExistence type="predicted"/>
<dbReference type="AlphaFoldDB" id="A0A6M1R5A6"/>
<evidence type="ECO:0000256" key="1">
    <source>
        <dbReference type="ARBA" id="ARBA00012928"/>
    </source>
</evidence>
<dbReference type="InterPro" id="IPR026591">
    <property type="entry name" value="Sirtuin_cat_small_dom_sf"/>
</dbReference>
<feature type="active site" description="Proton acceptor" evidence="4">
    <location>
        <position position="125"/>
    </location>
</feature>
<feature type="binding site" evidence="4">
    <location>
        <position position="133"/>
    </location>
    <ligand>
        <name>Zn(2+)</name>
        <dbReference type="ChEBI" id="CHEBI:29105"/>
    </ligand>
</feature>
<dbReference type="GO" id="GO:0070403">
    <property type="term" value="F:NAD+ binding"/>
    <property type="evidence" value="ECO:0007669"/>
    <property type="project" value="InterPro"/>
</dbReference>
<keyword evidence="4" id="KW-0862">Zinc</keyword>
<feature type="binding site" evidence="4">
    <location>
        <position position="184"/>
    </location>
    <ligand>
        <name>Zn(2+)</name>
        <dbReference type="ChEBI" id="CHEBI:29105"/>
    </ligand>
</feature>
<dbReference type="RefSeq" id="WP_165110562.1">
    <property type="nucleotide sequence ID" value="NZ_JAALAA010000006.1"/>
</dbReference>
<gene>
    <name evidence="6" type="ORF">G5C66_08675</name>
</gene>
<evidence type="ECO:0000256" key="3">
    <source>
        <dbReference type="ARBA" id="ARBA00023027"/>
    </source>
</evidence>
<dbReference type="InterPro" id="IPR003000">
    <property type="entry name" value="Sirtuin"/>
</dbReference>
<dbReference type="Proteomes" id="UP000483261">
    <property type="component" value="Unassembled WGS sequence"/>
</dbReference>
<evidence type="ECO:0000313" key="7">
    <source>
        <dbReference type="Proteomes" id="UP000483261"/>
    </source>
</evidence>
<dbReference type="EC" id="2.3.1.286" evidence="1"/>
<evidence type="ECO:0000256" key="2">
    <source>
        <dbReference type="ARBA" id="ARBA00022679"/>
    </source>
</evidence>
<dbReference type="EMBL" id="JAALAA010000006">
    <property type="protein sequence ID" value="NGN92808.1"/>
    <property type="molecule type" value="Genomic_DNA"/>
</dbReference>
<dbReference type="PANTHER" id="PTHR11085">
    <property type="entry name" value="NAD-DEPENDENT PROTEIN DEACYLASE SIRTUIN-5, MITOCHONDRIAL-RELATED"/>
    <property type="match status" value="1"/>
</dbReference>
<dbReference type="GO" id="GO:0017136">
    <property type="term" value="F:histone deacetylase activity, NAD-dependent"/>
    <property type="evidence" value="ECO:0007669"/>
    <property type="project" value="TreeGrafter"/>
</dbReference>
<reference evidence="6 7" key="1">
    <citation type="submission" date="2020-02" db="EMBL/GenBank/DDBJ databases">
        <title>Whole-genome analyses of novel actinobacteria.</title>
        <authorList>
            <person name="Sahin N."/>
        </authorList>
    </citation>
    <scope>NUCLEOTIDE SEQUENCE [LARGE SCALE GENOMIC DNA]</scope>
    <source>
        <strain evidence="6 7">KC13</strain>
    </source>
</reference>